<evidence type="ECO:0000313" key="1">
    <source>
        <dbReference type="EMBL" id="MFC0388054.1"/>
    </source>
</evidence>
<dbReference type="Proteomes" id="UP001589789">
    <property type="component" value="Unassembled WGS sequence"/>
</dbReference>
<protein>
    <submittedName>
        <fullName evidence="1">Uncharacterized protein</fullName>
    </submittedName>
</protein>
<comment type="caution">
    <text evidence="1">The sequence shown here is derived from an EMBL/GenBank/DDBJ whole genome shotgun (WGS) entry which is preliminary data.</text>
</comment>
<keyword evidence="2" id="KW-1185">Reference proteome</keyword>
<dbReference type="EMBL" id="JBHLVZ010000074">
    <property type="protein sequence ID" value="MFC0388054.1"/>
    <property type="molecule type" value="Genomic_DNA"/>
</dbReference>
<proteinExistence type="predicted"/>
<sequence>MDISSEGGHNLRKLMEKILALSEARDWEVARKEWKLTDIYEADEPQVCLCGHAPIIEICCIHNVITKKNTEVGNRCVKRFFGFRSDLIFEGIKRVRLDNTKSLNADALAFLKEVGLINSWEYGFSVDNLKKRILSGKQLATRRKINDRVAMAMKRRGLSG</sequence>
<accession>A0ABV6IWQ8</accession>
<dbReference type="RefSeq" id="WP_377054098.1">
    <property type="nucleotide sequence ID" value="NZ_JBHLVZ010000074.1"/>
</dbReference>
<name>A0ABV6IWQ8_9PROT</name>
<organism evidence="1 2">
    <name type="scientific">Muricoccus vinaceus</name>
    <dbReference type="NCBI Taxonomy" id="424704"/>
    <lineage>
        <taxon>Bacteria</taxon>
        <taxon>Pseudomonadati</taxon>
        <taxon>Pseudomonadota</taxon>
        <taxon>Alphaproteobacteria</taxon>
        <taxon>Acetobacterales</taxon>
        <taxon>Roseomonadaceae</taxon>
        <taxon>Muricoccus</taxon>
    </lineage>
</organism>
<reference evidence="1 2" key="1">
    <citation type="submission" date="2024-09" db="EMBL/GenBank/DDBJ databases">
        <authorList>
            <person name="Sun Q."/>
            <person name="Mori K."/>
        </authorList>
    </citation>
    <scope>NUCLEOTIDE SEQUENCE [LARGE SCALE GENOMIC DNA]</scope>
    <source>
        <strain evidence="1 2">CCM 7468</strain>
    </source>
</reference>
<gene>
    <name evidence="1" type="ORF">ACFFIC_21270</name>
</gene>
<evidence type="ECO:0000313" key="2">
    <source>
        <dbReference type="Proteomes" id="UP001589789"/>
    </source>
</evidence>